<comment type="subcellular location">
    <subcellularLocation>
        <location evidence="1">Cell membrane</location>
        <topology evidence="1">Multi-pass membrane protein</topology>
    </subcellularLocation>
</comment>
<keyword evidence="6 8" id="KW-0472">Membrane</keyword>
<dbReference type="RefSeq" id="WP_264323721.1">
    <property type="nucleotide sequence ID" value="NZ_JADEXQ010000008.1"/>
</dbReference>
<dbReference type="GO" id="GO:0005886">
    <property type="term" value="C:plasma membrane"/>
    <property type="evidence" value="ECO:0007669"/>
    <property type="project" value="UniProtKB-SubCell"/>
</dbReference>
<feature type="binding site" evidence="7">
    <location>
        <position position="205"/>
    </location>
    <ligand>
        <name>Mg(2+)</name>
        <dbReference type="ChEBI" id="CHEBI:18420"/>
    </ligand>
</feature>
<feature type="transmembrane region" description="Helical" evidence="8">
    <location>
        <begin position="199"/>
        <end position="221"/>
    </location>
</feature>
<dbReference type="Proteomes" id="UP000625316">
    <property type="component" value="Unassembled WGS sequence"/>
</dbReference>
<feature type="transmembrane region" description="Helical" evidence="8">
    <location>
        <begin position="103"/>
        <end position="122"/>
    </location>
</feature>
<accession>A0A928VJI7</accession>
<keyword evidence="7" id="KW-0479">Metal-binding</keyword>
<dbReference type="Pfam" id="PF00953">
    <property type="entry name" value="Glycos_transf_4"/>
    <property type="match status" value="1"/>
</dbReference>
<evidence type="ECO:0000256" key="7">
    <source>
        <dbReference type="PIRSR" id="PIRSR600715-1"/>
    </source>
</evidence>
<keyword evidence="7" id="KW-0460">Magnesium</keyword>
<dbReference type="GO" id="GO:0044038">
    <property type="term" value="P:cell wall macromolecule biosynthetic process"/>
    <property type="evidence" value="ECO:0007669"/>
    <property type="project" value="TreeGrafter"/>
</dbReference>
<feature type="transmembrane region" description="Helical" evidence="8">
    <location>
        <begin position="160"/>
        <end position="179"/>
    </location>
</feature>
<comment type="caution">
    <text evidence="9">The sequence shown here is derived from an EMBL/GenBank/DDBJ whole genome shotgun (WGS) entry which is preliminary data.</text>
</comment>
<protein>
    <submittedName>
        <fullName evidence="9">Glycosyl transferase family 4</fullName>
    </submittedName>
</protein>
<dbReference type="PANTHER" id="PTHR22926">
    <property type="entry name" value="PHOSPHO-N-ACETYLMURAMOYL-PENTAPEPTIDE-TRANSFERASE"/>
    <property type="match status" value="1"/>
</dbReference>
<comment type="cofactor">
    <cofactor evidence="7">
        <name>Mg(2+)</name>
        <dbReference type="ChEBI" id="CHEBI:18420"/>
    </cofactor>
</comment>
<dbReference type="PANTHER" id="PTHR22926:SF3">
    <property type="entry name" value="UNDECAPRENYL-PHOSPHATE ALPHA-N-ACETYLGLUCOSAMINYL 1-PHOSPHATE TRANSFERASE"/>
    <property type="match status" value="1"/>
</dbReference>
<dbReference type="InterPro" id="IPR000715">
    <property type="entry name" value="Glycosyl_transferase_4"/>
</dbReference>
<feature type="transmembrane region" description="Helical" evidence="8">
    <location>
        <begin position="72"/>
        <end position="91"/>
    </location>
</feature>
<keyword evidence="2" id="KW-1003">Cell membrane</keyword>
<name>A0A928VJI7_9CYAN</name>
<evidence type="ECO:0000313" key="9">
    <source>
        <dbReference type="EMBL" id="MBE9028898.1"/>
    </source>
</evidence>
<dbReference type="AlphaFoldDB" id="A0A928VJI7"/>
<proteinExistence type="predicted"/>
<feature type="transmembrane region" description="Helical" evidence="8">
    <location>
        <begin position="47"/>
        <end position="66"/>
    </location>
</feature>
<dbReference type="GO" id="GO:0046872">
    <property type="term" value="F:metal ion binding"/>
    <property type="evidence" value="ECO:0007669"/>
    <property type="project" value="UniProtKB-KW"/>
</dbReference>
<keyword evidence="10" id="KW-1185">Reference proteome</keyword>
<dbReference type="EMBL" id="JADEXQ010000008">
    <property type="protein sequence ID" value="MBE9028898.1"/>
    <property type="molecule type" value="Genomic_DNA"/>
</dbReference>
<feature type="transmembrane region" description="Helical" evidence="8">
    <location>
        <begin position="233"/>
        <end position="253"/>
    </location>
</feature>
<keyword evidence="5 8" id="KW-1133">Transmembrane helix</keyword>
<evidence type="ECO:0000256" key="8">
    <source>
        <dbReference type="SAM" id="Phobius"/>
    </source>
</evidence>
<keyword evidence="4 8" id="KW-0812">Transmembrane</keyword>
<reference evidence="9" key="1">
    <citation type="submission" date="2020-10" db="EMBL/GenBank/DDBJ databases">
        <authorList>
            <person name="Castelo-Branco R."/>
            <person name="Eusebio N."/>
            <person name="Adriana R."/>
            <person name="Vieira A."/>
            <person name="Brugerolle De Fraissinette N."/>
            <person name="Rezende De Castro R."/>
            <person name="Schneider M.P."/>
            <person name="Vasconcelos V."/>
            <person name="Leao P.N."/>
        </authorList>
    </citation>
    <scope>NUCLEOTIDE SEQUENCE</scope>
    <source>
        <strain evidence="9">LEGE 11480</strain>
    </source>
</reference>
<feature type="binding site" evidence="7">
    <location>
        <position position="152"/>
    </location>
    <ligand>
        <name>Mg(2+)</name>
        <dbReference type="ChEBI" id="CHEBI:18420"/>
    </ligand>
</feature>
<dbReference type="GO" id="GO:0016780">
    <property type="term" value="F:phosphotransferase activity, for other substituted phosphate groups"/>
    <property type="evidence" value="ECO:0007669"/>
    <property type="project" value="InterPro"/>
</dbReference>
<feature type="transmembrane region" description="Helical" evidence="8">
    <location>
        <begin position="134"/>
        <end position="153"/>
    </location>
</feature>
<keyword evidence="3 9" id="KW-0808">Transferase</keyword>
<organism evidence="9 10">
    <name type="scientific">Romeriopsis navalis LEGE 11480</name>
    <dbReference type="NCBI Taxonomy" id="2777977"/>
    <lineage>
        <taxon>Bacteria</taxon>
        <taxon>Bacillati</taxon>
        <taxon>Cyanobacteriota</taxon>
        <taxon>Cyanophyceae</taxon>
        <taxon>Leptolyngbyales</taxon>
        <taxon>Leptolyngbyaceae</taxon>
        <taxon>Romeriopsis</taxon>
        <taxon>Romeriopsis navalis</taxon>
    </lineage>
</organism>
<gene>
    <name evidence="9" type="ORF">IQ266_03870</name>
</gene>
<feature type="transmembrane region" description="Helical" evidence="8">
    <location>
        <begin position="287"/>
        <end position="319"/>
    </location>
</feature>
<dbReference type="GO" id="GO:0071555">
    <property type="term" value="P:cell wall organization"/>
    <property type="evidence" value="ECO:0007669"/>
    <property type="project" value="TreeGrafter"/>
</dbReference>
<evidence type="ECO:0000256" key="5">
    <source>
        <dbReference type="ARBA" id="ARBA00022989"/>
    </source>
</evidence>
<evidence type="ECO:0000256" key="4">
    <source>
        <dbReference type="ARBA" id="ARBA00022692"/>
    </source>
</evidence>
<evidence type="ECO:0000313" key="10">
    <source>
        <dbReference type="Proteomes" id="UP000625316"/>
    </source>
</evidence>
<evidence type="ECO:0000256" key="3">
    <source>
        <dbReference type="ARBA" id="ARBA00022679"/>
    </source>
</evidence>
<dbReference type="GO" id="GO:0009103">
    <property type="term" value="P:lipopolysaccharide biosynthetic process"/>
    <property type="evidence" value="ECO:0007669"/>
    <property type="project" value="TreeGrafter"/>
</dbReference>
<evidence type="ECO:0000256" key="6">
    <source>
        <dbReference type="ARBA" id="ARBA00023136"/>
    </source>
</evidence>
<sequence>MSLVMFLSVFAFCLSAFCVSLVKRYLKNHLVDIPNARSSHKQPTPRGGGLGFIVAGAVSLFLYQVFVPNTALAVPPQVWVALLPLIVISIIDDWKTVKARTRYAVQIAVAAFIVFQTGPFPQPWFEDLGLPGNVVAFGLTIIGLTALINFYNFMDGLDGLVAGVALVQMLFCAVALNQPEFWVLAMALLGFLVWNWSPAKIFMGDAGSTIIGAVIAASILYHSNHAASQPVGLAWSNLAIVLPLVTDAIYTLFRRSLRGENIFQAHRSHLYQRLNQTGWSHAEVATFYIGSAVLIACTLMLLGPIGAVLSLVVTIGAIFQIERYIQLHQPPVAVNAQVARSTSPRLLPRKSNN</sequence>
<evidence type="ECO:0000256" key="1">
    <source>
        <dbReference type="ARBA" id="ARBA00004651"/>
    </source>
</evidence>
<evidence type="ECO:0000256" key="2">
    <source>
        <dbReference type="ARBA" id="ARBA00022475"/>
    </source>
</evidence>
<dbReference type="CDD" id="cd06854">
    <property type="entry name" value="GT_WbpL_WbcO_like"/>
    <property type="match status" value="1"/>
</dbReference>
<feature type="transmembrane region" description="Helical" evidence="8">
    <location>
        <begin position="6"/>
        <end position="26"/>
    </location>
</feature>